<dbReference type="Proteomes" id="UP001176521">
    <property type="component" value="Unassembled WGS sequence"/>
</dbReference>
<feature type="region of interest" description="Disordered" evidence="1">
    <location>
        <begin position="682"/>
        <end position="716"/>
    </location>
</feature>
<feature type="region of interest" description="Disordered" evidence="1">
    <location>
        <begin position="753"/>
        <end position="858"/>
    </location>
</feature>
<protein>
    <submittedName>
        <fullName evidence="2">Uncharacterized protein</fullName>
    </submittedName>
</protein>
<sequence>MRLRTLPISQVGCAASARASSAASSSSLSSSTCCTRASQATHAGAALGNRLPSPYPCLPTSSASSSRALFASRSFFTSSALSGVSAAAASASAPATHAPDRRQADEEEEQIGAAILNPPGRKHTLPAKRPKKKSAVARGKEPARKPQRYTDYTNVGRGATAQSSREALEFALDQLRKYNALADDMVHACSRDGHLSKITPRGLQHAMLAFGQAETRLGPSLFLAKQAEDAPSTSKSKLRKDDHAFAMTMLAKLKKRLTALINRFCKATRDQDVFAFSAALTQTETRSFGFRDVRLYNTMLNLSLGHLDDTTLFRIIMDALKRRHIRPNDITLTILLQHASRRRDASLAQAVVQLGTKMLDSLPEPAKDSWSAWNLTPAPESSAAEASQSIPLDEHNAKPSLPAGRATASRLQSHPIIRLIERSIQTSDSHLTLVLIELLYSFERDAFLPLSRSKTNSRYRRPWPRIGASTMALHLYPSLRRRPGEPSTATPILSASSGRTSQHSADAAIVDSVGTSSTIPLPGKIPLPQYHPMVLTAMLTAAAHEGRLSMIDRLWHLLKTLSLQSLHSASSLTSSPSGGRPQQVLARNPSSDKPWRIPVRAATTYMKALAAVIARDPVFWESRGRSGAASSSSAASEAIRVGQARARRARSRSSEARAAAARQTLARCYLFLRQHWGLASHHAPASTREHGSTSPCPPPRDASGQETEERRRAPANETPDLYFFTVMLNTLVPRQDGPLAFADWRMVTTRFRKRYPDGLPPPPPPPPAPTKSPASRGGVEDLRAPASATAEHEAGACPSSSSSSSSSASSDAVLELMLATSTSSPHQQQDSRRRHSRRRWRRRRRRVSPSLLPSSGGGRQLEIELTRLVLADMQALGIEMPRR</sequence>
<accession>A0AAN6G9M2</accession>
<organism evidence="2 3">
    <name type="scientific">Tilletia horrida</name>
    <dbReference type="NCBI Taxonomy" id="155126"/>
    <lineage>
        <taxon>Eukaryota</taxon>
        <taxon>Fungi</taxon>
        <taxon>Dikarya</taxon>
        <taxon>Basidiomycota</taxon>
        <taxon>Ustilaginomycotina</taxon>
        <taxon>Exobasidiomycetes</taxon>
        <taxon>Tilletiales</taxon>
        <taxon>Tilletiaceae</taxon>
        <taxon>Tilletia</taxon>
    </lineage>
</organism>
<evidence type="ECO:0000313" key="3">
    <source>
        <dbReference type="Proteomes" id="UP001176521"/>
    </source>
</evidence>
<feature type="region of interest" description="Disordered" evidence="1">
    <location>
        <begin position="384"/>
        <end position="407"/>
    </location>
</feature>
<evidence type="ECO:0000313" key="2">
    <source>
        <dbReference type="EMBL" id="KAK0529221.1"/>
    </source>
</evidence>
<proteinExistence type="predicted"/>
<feature type="compositionally biased region" description="Low complexity" evidence="1">
    <location>
        <begin position="799"/>
        <end position="810"/>
    </location>
</feature>
<feature type="region of interest" description="Disordered" evidence="1">
    <location>
        <begin position="569"/>
        <end position="593"/>
    </location>
</feature>
<name>A0AAN6G9M2_9BASI</name>
<evidence type="ECO:0000256" key="1">
    <source>
        <dbReference type="SAM" id="MobiDB-lite"/>
    </source>
</evidence>
<dbReference type="AlphaFoldDB" id="A0AAN6G9M2"/>
<feature type="compositionally biased region" description="Basic residues" evidence="1">
    <location>
        <begin position="120"/>
        <end position="135"/>
    </location>
</feature>
<keyword evidence="3" id="KW-1185">Reference proteome</keyword>
<dbReference type="EMBL" id="JAPDMQ010000250">
    <property type="protein sequence ID" value="KAK0529221.1"/>
    <property type="molecule type" value="Genomic_DNA"/>
</dbReference>
<feature type="region of interest" description="Disordered" evidence="1">
    <location>
        <begin position="91"/>
        <end position="150"/>
    </location>
</feature>
<gene>
    <name evidence="2" type="ORF">OC842_004313</name>
</gene>
<comment type="caution">
    <text evidence="2">The sequence shown here is derived from an EMBL/GenBank/DDBJ whole genome shotgun (WGS) entry which is preliminary data.</text>
</comment>
<reference evidence="2" key="1">
    <citation type="journal article" date="2023" name="PhytoFront">
        <title>Draft Genome Resources of Seven Strains of Tilletia horrida, Causal Agent of Kernel Smut of Rice.</title>
        <authorList>
            <person name="Khanal S."/>
            <person name="Antony Babu S."/>
            <person name="Zhou X.G."/>
        </authorList>
    </citation>
    <scope>NUCLEOTIDE SEQUENCE</scope>
    <source>
        <strain evidence="2">TX3</strain>
    </source>
</reference>
<feature type="compositionally biased region" description="Basic residues" evidence="1">
    <location>
        <begin position="832"/>
        <end position="847"/>
    </location>
</feature>
<feature type="compositionally biased region" description="Pro residues" evidence="1">
    <location>
        <begin position="758"/>
        <end position="770"/>
    </location>
</feature>